<evidence type="ECO:0008006" key="5">
    <source>
        <dbReference type="Google" id="ProtNLM"/>
    </source>
</evidence>
<gene>
    <name evidence="3" type="ORF">ABIA69_004259</name>
</gene>
<comment type="caution">
    <text evidence="3">The sequence shown here is derived from an EMBL/GenBank/DDBJ whole genome shotgun (WGS) entry which is preliminary data.</text>
</comment>
<evidence type="ECO:0000256" key="1">
    <source>
        <dbReference type="SAM" id="Phobius"/>
    </source>
</evidence>
<protein>
    <recommendedName>
        <fullName evidence="5">ABC transporter permease</fullName>
    </recommendedName>
</protein>
<keyword evidence="1" id="KW-1133">Transmembrane helix</keyword>
<feature type="transmembrane region" description="Helical" evidence="1">
    <location>
        <begin position="268"/>
        <end position="288"/>
    </location>
</feature>
<name>A0ABV2PQ51_9BACI</name>
<keyword evidence="1" id="KW-0812">Transmembrane</keyword>
<feature type="signal peptide" evidence="2">
    <location>
        <begin position="1"/>
        <end position="25"/>
    </location>
</feature>
<dbReference type="RefSeq" id="WP_107951632.1">
    <property type="nucleotide sequence ID" value="NZ_CP073713.1"/>
</dbReference>
<keyword evidence="1" id="KW-0472">Membrane</keyword>
<feature type="transmembrane region" description="Helical" evidence="1">
    <location>
        <begin position="188"/>
        <end position="210"/>
    </location>
</feature>
<reference evidence="3 4" key="1">
    <citation type="submission" date="2024-06" db="EMBL/GenBank/DDBJ databases">
        <title>Sorghum-associated microbial communities from plants grown in Nebraska, USA.</title>
        <authorList>
            <person name="Schachtman D."/>
        </authorList>
    </citation>
    <scope>NUCLEOTIDE SEQUENCE [LARGE SCALE GENOMIC DNA]</scope>
    <source>
        <strain evidence="3 4">736</strain>
    </source>
</reference>
<organism evidence="3 4">
    <name type="scientific">Lysinibacillus parviboronicapiens</name>
    <dbReference type="NCBI Taxonomy" id="436516"/>
    <lineage>
        <taxon>Bacteria</taxon>
        <taxon>Bacillati</taxon>
        <taxon>Bacillota</taxon>
        <taxon>Bacilli</taxon>
        <taxon>Bacillales</taxon>
        <taxon>Bacillaceae</taxon>
        <taxon>Lysinibacillus</taxon>
    </lineage>
</organism>
<evidence type="ECO:0000256" key="2">
    <source>
        <dbReference type="SAM" id="SignalP"/>
    </source>
</evidence>
<proteinExistence type="predicted"/>
<dbReference type="Proteomes" id="UP001549363">
    <property type="component" value="Unassembled WGS sequence"/>
</dbReference>
<dbReference type="EMBL" id="JBEPSB010000030">
    <property type="protein sequence ID" value="MET4563066.1"/>
    <property type="molecule type" value="Genomic_DNA"/>
</dbReference>
<keyword evidence="2" id="KW-0732">Signal</keyword>
<feature type="transmembrane region" description="Helical" evidence="1">
    <location>
        <begin position="236"/>
        <end position="262"/>
    </location>
</feature>
<keyword evidence="4" id="KW-1185">Reference proteome</keyword>
<accession>A0ABV2PQ51</accession>
<evidence type="ECO:0000313" key="3">
    <source>
        <dbReference type="EMBL" id="MET4563066.1"/>
    </source>
</evidence>
<sequence length="306" mass="35409">MKKYRMSFILFFLVALLAYPTMTTAETKKIDAVEVDICIIGGDNHFVYKIPKHLHNDTTYFEMKDYIETSLSSHWKVEDAHYETNQSNVAYTFFIEDLFQERQNGQLKISIPYSILVGMFGEDEGIQLRIMASKLTNWKVNAKEWTSLGFVQPFTFLSEREYVFEGAVNELLQQRVGHLDGSFAKGQMILYSVIYFSFILVQVASCLFLARRLKNRILQFPEEIQHFRKLNYMYQIIPLMIITAQIVFLVMSGLLTAFGLYFNPGIDLLFIVGPVLLNIIVLPMFFVTTEREISKELRNNSVGTGM</sequence>
<evidence type="ECO:0000313" key="4">
    <source>
        <dbReference type="Proteomes" id="UP001549363"/>
    </source>
</evidence>
<feature type="chain" id="PRO_5046908009" description="ABC transporter permease" evidence="2">
    <location>
        <begin position="26"/>
        <end position="306"/>
    </location>
</feature>